<comment type="function">
    <text evidence="8">ATP-binding (A) component of a common energy-coupling factor (ECF) ABC-transporter complex.</text>
</comment>
<evidence type="ECO:0000256" key="4">
    <source>
        <dbReference type="ARBA" id="ARBA00022741"/>
    </source>
</evidence>
<dbReference type="InterPro" id="IPR017871">
    <property type="entry name" value="ABC_transporter-like_CS"/>
</dbReference>
<dbReference type="NCBIfam" id="TIGR04521">
    <property type="entry name" value="ECF_ATPase_2"/>
    <property type="match status" value="1"/>
</dbReference>
<evidence type="ECO:0000256" key="1">
    <source>
        <dbReference type="ARBA" id="ARBA00004202"/>
    </source>
</evidence>
<keyword evidence="3 8" id="KW-1003">Cell membrane</keyword>
<dbReference type="PROSITE" id="PS50893">
    <property type="entry name" value="ABC_TRANSPORTER_2"/>
    <property type="match status" value="1"/>
</dbReference>
<evidence type="ECO:0000256" key="3">
    <source>
        <dbReference type="ARBA" id="ARBA00022475"/>
    </source>
</evidence>
<dbReference type="GO" id="GO:0015087">
    <property type="term" value="F:cobalt ion transmembrane transporter activity"/>
    <property type="evidence" value="ECO:0007669"/>
    <property type="project" value="UniProtKB-ARBA"/>
</dbReference>
<dbReference type="Gene3D" id="3.40.50.300">
    <property type="entry name" value="P-loop containing nucleotide triphosphate hydrolases"/>
    <property type="match status" value="1"/>
</dbReference>
<comment type="subcellular location">
    <subcellularLocation>
        <location evidence="1 8">Cell membrane</location>
        <topology evidence="1 8">Peripheral membrane protein</topology>
    </subcellularLocation>
</comment>
<dbReference type="InterPro" id="IPR050095">
    <property type="entry name" value="ECF_ABC_transporter_ATP-bd"/>
</dbReference>
<keyword evidence="6" id="KW-1278">Translocase</keyword>
<dbReference type="PANTHER" id="PTHR43553">
    <property type="entry name" value="HEAVY METAL TRANSPORTER"/>
    <property type="match status" value="1"/>
</dbReference>
<gene>
    <name evidence="10" type="ORF">GH885_11715</name>
</gene>
<evidence type="ECO:0000256" key="8">
    <source>
        <dbReference type="RuleBase" id="RU365104"/>
    </source>
</evidence>
<dbReference type="GO" id="GO:0043190">
    <property type="term" value="C:ATP-binding cassette (ABC) transporter complex"/>
    <property type="evidence" value="ECO:0007669"/>
    <property type="project" value="TreeGrafter"/>
</dbReference>
<keyword evidence="5 8" id="KW-0067">ATP-binding</keyword>
<comment type="caution">
    <text evidence="10">The sequence shown here is derived from an EMBL/GenBank/DDBJ whole genome shotgun (WGS) entry which is preliminary data.</text>
</comment>
<protein>
    <recommendedName>
        <fullName evidence="8">Energy-coupling factor transporter ATP-binding protein EcfA2</fullName>
        <ecNumber evidence="8">7.-.-.-</ecNumber>
    </recommendedName>
</protein>
<organism evidence="10 11">
    <name type="scientific">Gracilibacillus thailandensis</name>
    <dbReference type="NCBI Taxonomy" id="563735"/>
    <lineage>
        <taxon>Bacteria</taxon>
        <taxon>Bacillati</taxon>
        <taxon>Bacillota</taxon>
        <taxon>Bacilli</taxon>
        <taxon>Bacillales</taxon>
        <taxon>Bacillaceae</taxon>
        <taxon>Gracilibacillus</taxon>
    </lineage>
</organism>
<dbReference type="InterPro" id="IPR027417">
    <property type="entry name" value="P-loop_NTPase"/>
</dbReference>
<dbReference type="EMBL" id="WJEE01000023">
    <property type="protein sequence ID" value="MRI67001.1"/>
    <property type="molecule type" value="Genomic_DNA"/>
</dbReference>
<sequence>MDIQFERVSYTYQMNTPFSYQALKDINMEIKTGEFVAVVGHTGSGKSTLLQHINGLLLPTEGQVQVGEFQLSRDNKRQDLKKLREKVGVVFQYPEHQLFEETVERDISFGLKNFQVPAEETQTRIASALEKVHLSDDVLQKSPFELSGGQMRRVAIAGVLAMDPEVLILDEPTAGLDPKGQHDVMNMFYDLHKTKHMTTILVTHQMNHALEYADHIFVLADGRVHMEGAPEQIFSRVESLEEANLDMPDILSLMNQINQKFGTDLCYKRQKPDELAKEIVEQLRENKPL</sequence>
<keyword evidence="7 8" id="KW-0472">Membrane</keyword>
<keyword evidence="11" id="KW-1185">Reference proteome</keyword>
<dbReference type="GO" id="GO:0042626">
    <property type="term" value="F:ATPase-coupled transmembrane transporter activity"/>
    <property type="evidence" value="ECO:0007669"/>
    <property type="project" value="TreeGrafter"/>
</dbReference>
<evidence type="ECO:0000313" key="10">
    <source>
        <dbReference type="EMBL" id="MRI67001.1"/>
    </source>
</evidence>
<dbReference type="CDD" id="cd03225">
    <property type="entry name" value="ABC_cobalt_CbiO_domain1"/>
    <property type="match status" value="1"/>
</dbReference>
<dbReference type="EC" id="7.-.-.-" evidence="8"/>
<dbReference type="RefSeq" id="WP_153835629.1">
    <property type="nucleotide sequence ID" value="NZ_JBHUMW010000075.1"/>
</dbReference>
<dbReference type="InterPro" id="IPR003593">
    <property type="entry name" value="AAA+_ATPase"/>
</dbReference>
<evidence type="ECO:0000313" key="11">
    <source>
        <dbReference type="Proteomes" id="UP000435187"/>
    </source>
</evidence>
<dbReference type="PROSITE" id="PS00211">
    <property type="entry name" value="ABC_TRANSPORTER_1"/>
    <property type="match status" value="1"/>
</dbReference>
<dbReference type="SMART" id="SM00382">
    <property type="entry name" value="AAA"/>
    <property type="match status" value="1"/>
</dbReference>
<dbReference type="PANTHER" id="PTHR43553:SF27">
    <property type="entry name" value="ENERGY-COUPLING FACTOR TRANSPORTER ATP-BINDING PROTEIN ECFA2"/>
    <property type="match status" value="1"/>
</dbReference>
<dbReference type="InterPro" id="IPR015856">
    <property type="entry name" value="ABC_transpr_CbiO/EcfA_su"/>
</dbReference>
<accession>A0A6N7R1B6</accession>
<dbReference type="GO" id="GO:0005524">
    <property type="term" value="F:ATP binding"/>
    <property type="evidence" value="ECO:0007669"/>
    <property type="project" value="UniProtKB-UniRule"/>
</dbReference>
<keyword evidence="2 8" id="KW-0813">Transport</keyword>
<dbReference type="SUPFAM" id="SSF52540">
    <property type="entry name" value="P-loop containing nucleoside triphosphate hydrolases"/>
    <property type="match status" value="1"/>
</dbReference>
<evidence type="ECO:0000256" key="5">
    <source>
        <dbReference type="ARBA" id="ARBA00022840"/>
    </source>
</evidence>
<proteinExistence type="inferred from homology"/>
<dbReference type="Pfam" id="PF00005">
    <property type="entry name" value="ABC_tran"/>
    <property type="match status" value="1"/>
</dbReference>
<dbReference type="InterPro" id="IPR030946">
    <property type="entry name" value="EcfA2"/>
</dbReference>
<keyword evidence="4 8" id="KW-0547">Nucleotide-binding</keyword>
<dbReference type="Proteomes" id="UP000435187">
    <property type="component" value="Unassembled WGS sequence"/>
</dbReference>
<dbReference type="FunFam" id="3.40.50.300:FF:000224">
    <property type="entry name" value="Energy-coupling factor transporter ATP-binding protein EcfA"/>
    <property type="match status" value="1"/>
</dbReference>
<evidence type="ECO:0000259" key="9">
    <source>
        <dbReference type="PROSITE" id="PS50893"/>
    </source>
</evidence>
<name>A0A6N7R1B6_9BACI</name>
<evidence type="ECO:0000256" key="2">
    <source>
        <dbReference type="ARBA" id="ARBA00022448"/>
    </source>
</evidence>
<evidence type="ECO:0000256" key="7">
    <source>
        <dbReference type="ARBA" id="ARBA00023136"/>
    </source>
</evidence>
<dbReference type="NCBIfam" id="NF010155">
    <property type="entry name" value="PRK13634.1"/>
    <property type="match status" value="1"/>
</dbReference>
<feature type="domain" description="ABC transporter" evidence="9">
    <location>
        <begin position="3"/>
        <end position="246"/>
    </location>
</feature>
<reference evidence="10 11" key="1">
    <citation type="submission" date="2019-10" db="EMBL/GenBank/DDBJ databases">
        <title>Gracilibacillus salitolerans sp. nov., a moderate halophile isolated from a saline soil in northwest China.</title>
        <authorList>
            <person name="Gan L."/>
        </authorList>
    </citation>
    <scope>NUCLEOTIDE SEQUENCE [LARGE SCALE GENOMIC DNA]</scope>
    <source>
        <strain evidence="10 11">TP2-8</strain>
    </source>
</reference>
<dbReference type="GO" id="GO:0016887">
    <property type="term" value="F:ATP hydrolysis activity"/>
    <property type="evidence" value="ECO:0007669"/>
    <property type="project" value="InterPro"/>
</dbReference>
<comment type="similarity">
    <text evidence="8">Belongs to the ABC transporter superfamily. Energy-coupling factor EcfA family.</text>
</comment>
<comment type="subunit">
    <text evidence="8">Forms a stable energy-coupling factor (ECF) transporter complex composed of 2 membrane-embedded substrate-binding proteins (S component), 2 ATP-binding proteins (A component) and 2 transmembrane proteins (T component).</text>
</comment>
<dbReference type="AlphaFoldDB" id="A0A6N7R1B6"/>
<evidence type="ECO:0000256" key="6">
    <source>
        <dbReference type="ARBA" id="ARBA00022967"/>
    </source>
</evidence>
<dbReference type="InterPro" id="IPR003439">
    <property type="entry name" value="ABC_transporter-like_ATP-bd"/>
</dbReference>